<evidence type="ECO:0000256" key="3">
    <source>
        <dbReference type="ARBA" id="ARBA00022617"/>
    </source>
</evidence>
<keyword evidence="9 12" id="KW-0503">Monooxygenase</keyword>
<protein>
    <submittedName>
        <fullName evidence="14">Cytochrome P450 734A6</fullName>
    </submittedName>
</protein>
<reference evidence="14 15" key="2">
    <citation type="journal article" date="2017" name="Nature">
        <title>The Apostasia genome and the evolution of orchids.</title>
        <authorList>
            <person name="Zhang G.Q."/>
            <person name="Liu K.W."/>
            <person name="Li Z."/>
            <person name="Lohaus R."/>
            <person name="Hsiao Y.Y."/>
            <person name="Niu S.C."/>
            <person name="Wang J.Y."/>
            <person name="Lin Y.C."/>
            <person name="Xu Q."/>
            <person name="Chen L.J."/>
            <person name="Yoshida K."/>
            <person name="Fujiwara S."/>
            <person name="Wang Z.W."/>
            <person name="Zhang Y.Q."/>
            <person name="Mitsuda N."/>
            <person name="Wang M."/>
            <person name="Liu G.H."/>
            <person name="Pecoraro L."/>
            <person name="Huang H.X."/>
            <person name="Xiao X.J."/>
            <person name="Lin M."/>
            <person name="Wu X.Y."/>
            <person name="Wu W.L."/>
            <person name="Chen Y.Y."/>
            <person name="Chang S.B."/>
            <person name="Sakamoto S."/>
            <person name="Ohme-Takagi M."/>
            <person name="Yagi M."/>
            <person name="Zeng S.J."/>
            <person name="Shen C.Y."/>
            <person name="Yeh C.M."/>
            <person name="Luo Y.B."/>
            <person name="Tsai W.C."/>
            <person name="Van de Peer Y."/>
            <person name="Liu Z.J."/>
        </authorList>
    </citation>
    <scope>NUCLEOTIDE SEQUENCE [LARGE SCALE GENOMIC DNA]</scope>
    <source>
        <tissue evidence="14">The whole plant</tissue>
    </source>
</reference>
<evidence type="ECO:0000256" key="12">
    <source>
        <dbReference type="RuleBase" id="RU000461"/>
    </source>
</evidence>
<keyword evidence="6" id="KW-1133">Transmembrane helix</keyword>
<keyword evidence="7 12" id="KW-0560">Oxidoreductase</keyword>
<keyword evidence="3 11" id="KW-0349">Heme</keyword>
<dbReference type="Pfam" id="PF00067">
    <property type="entry name" value="p450"/>
    <property type="match status" value="1"/>
</dbReference>
<dbReference type="PRINTS" id="PR00463">
    <property type="entry name" value="EP450I"/>
</dbReference>
<evidence type="ECO:0000256" key="8">
    <source>
        <dbReference type="ARBA" id="ARBA00023004"/>
    </source>
</evidence>
<evidence type="ECO:0000256" key="1">
    <source>
        <dbReference type="ARBA" id="ARBA00004167"/>
    </source>
</evidence>
<dbReference type="SUPFAM" id="SSF48264">
    <property type="entry name" value="Cytochrome P450"/>
    <property type="match status" value="1"/>
</dbReference>
<dbReference type="GO" id="GO:0020037">
    <property type="term" value="F:heme binding"/>
    <property type="evidence" value="ECO:0007669"/>
    <property type="project" value="InterPro"/>
</dbReference>
<feature type="coiled-coil region" evidence="13">
    <location>
        <begin position="292"/>
        <end position="319"/>
    </location>
</feature>
<dbReference type="InterPro" id="IPR001128">
    <property type="entry name" value="Cyt_P450"/>
</dbReference>
<dbReference type="AlphaFoldDB" id="A0A2I0X8F6"/>
<keyword evidence="5 11" id="KW-0479">Metal-binding</keyword>
<dbReference type="OrthoDB" id="1470350at2759"/>
<evidence type="ECO:0000313" key="15">
    <source>
        <dbReference type="Proteomes" id="UP000233837"/>
    </source>
</evidence>
<dbReference type="PRINTS" id="PR00385">
    <property type="entry name" value="P450"/>
</dbReference>
<sequence length="536" mass="60540">MMMKTLPWPPSSSSFLLLPPSPTSAFLFFLLCLILHLAIKSLHFLWVKPRKTESFFWSQGLRGPPYRFIFGNLGEMVSMMLEASSKPMRPPYSHNILPRALSFYHHWKKAYGSTFLLWFGPTPRLTVADPDLIREIFVSRAADFDRYEAHPLIRQLEGDGLVNLRGAKWALHRKLISPVFHMDNLKLLMPAIGEKMASILDKLSEAARSSGEVELDVADWYQSLTEEAITRATFGRSYDQGKAVLKLQTKLMVFAAEAFNRVFIPGYRFLPTEKNRKRWKLDKDIRDNLLSLVGCRREQKEEEEEAAAAEEAKDLLGQMTAAAAGITVNDVVEECKTFFFAGKQTTTNLLTWTTVLLAMHPEWQDLAREELFRVCGSRDLPSKDDLPKLKTLGMIVNETLRLYPPAVATIRRAKADVKLGGYVVPRGTEILVPIIAVHHDAGLWGPDAARFNPNRFGDGVSRAARHPNAFMPFGLGQRMCVGRGLAVLEAKLALAAVLRRFEIRLSPNYVHAPTVLMMLYPQYGAPVIFRPICVDR</sequence>
<evidence type="ECO:0000256" key="2">
    <source>
        <dbReference type="ARBA" id="ARBA00010617"/>
    </source>
</evidence>
<dbReference type="PANTHER" id="PTHR24282:SF224">
    <property type="entry name" value="CYTOCHROME P450 734A1"/>
    <property type="match status" value="1"/>
</dbReference>
<keyword evidence="13" id="KW-0175">Coiled coil</keyword>
<dbReference type="Gene3D" id="1.10.630.10">
    <property type="entry name" value="Cytochrome P450"/>
    <property type="match status" value="1"/>
</dbReference>
<feature type="binding site" description="axial binding residue" evidence="11">
    <location>
        <position position="480"/>
    </location>
    <ligand>
        <name>heme</name>
        <dbReference type="ChEBI" id="CHEBI:30413"/>
    </ligand>
    <ligandPart>
        <name>Fe</name>
        <dbReference type="ChEBI" id="CHEBI:18248"/>
    </ligandPart>
</feature>
<evidence type="ECO:0000313" key="14">
    <source>
        <dbReference type="EMBL" id="PKU84195.1"/>
    </source>
</evidence>
<dbReference type="EMBL" id="KZ502052">
    <property type="protein sequence ID" value="PKU84195.1"/>
    <property type="molecule type" value="Genomic_DNA"/>
</dbReference>
<dbReference type="InterPro" id="IPR002401">
    <property type="entry name" value="Cyt_P450_E_grp-I"/>
</dbReference>
<evidence type="ECO:0000256" key="6">
    <source>
        <dbReference type="ARBA" id="ARBA00022989"/>
    </source>
</evidence>
<dbReference type="GO" id="GO:0016020">
    <property type="term" value="C:membrane"/>
    <property type="evidence" value="ECO:0007669"/>
    <property type="project" value="UniProtKB-SubCell"/>
</dbReference>
<dbReference type="GO" id="GO:0004497">
    <property type="term" value="F:monooxygenase activity"/>
    <property type="evidence" value="ECO:0007669"/>
    <property type="project" value="UniProtKB-KW"/>
</dbReference>
<evidence type="ECO:0000256" key="9">
    <source>
        <dbReference type="ARBA" id="ARBA00023033"/>
    </source>
</evidence>
<keyword evidence="10" id="KW-0472">Membrane</keyword>
<accession>A0A2I0X8F6</accession>
<keyword evidence="15" id="KW-1185">Reference proteome</keyword>
<dbReference type="GO" id="GO:0010268">
    <property type="term" value="P:brassinosteroid homeostasis"/>
    <property type="evidence" value="ECO:0007669"/>
    <property type="project" value="TreeGrafter"/>
</dbReference>
<dbReference type="GO" id="GO:0016705">
    <property type="term" value="F:oxidoreductase activity, acting on paired donors, with incorporation or reduction of molecular oxygen"/>
    <property type="evidence" value="ECO:0007669"/>
    <property type="project" value="InterPro"/>
</dbReference>
<dbReference type="GO" id="GO:0005506">
    <property type="term" value="F:iron ion binding"/>
    <property type="evidence" value="ECO:0007669"/>
    <property type="project" value="InterPro"/>
</dbReference>
<evidence type="ECO:0000256" key="7">
    <source>
        <dbReference type="ARBA" id="ARBA00023002"/>
    </source>
</evidence>
<dbReference type="PANTHER" id="PTHR24282">
    <property type="entry name" value="CYTOCHROME P450 FAMILY MEMBER"/>
    <property type="match status" value="1"/>
</dbReference>
<evidence type="ECO:0000256" key="4">
    <source>
        <dbReference type="ARBA" id="ARBA00022692"/>
    </source>
</evidence>
<comment type="similarity">
    <text evidence="2 12">Belongs to the cytochrome P450 family.</text>
</comment>
<dbReference type="InterPro" id="IPR036396">
    <property type="entry name" value="Cyt_P450_sf"/>
</dbReference>
<keyword evidence="8 11" id="KW-0408">Iron</keyword>
<dbReference type="STRING" id="906689.A0A2I0X8F6"/>
<reference evidence="14 15" key="1">
    <citation type="journal article" date="2016" name="Sci. Rep.">
        <title>The Dendrobium catenatum Lindl. genome sequence provides insights into polysaccharide synthase, floral development and adaptive evolution.</title>
        <authorList>
            <person name="Zhang G.Q."/>
            <person name="Xu Q."/>
            <person name="Bian C."/>
            <person name="Tsai W.C."/>
            <person name="Yeh C.M."/>
            <person name="Liu K.W."/>
            <person name="Yoshida K."/>
            <person name="Zhang L.S."/>
            <person name="Chang S.B."/>
            <person name="Chen F."/>
            <person name="Shi Y."/>
            <person name="Su Y.Y."/>
            <person name="Zhang Y.Q."/>
            <person name="Chen L.J."/>
            <person name="Yin Y."/>
            <person name="Lin M."/>
            <person name="Huang H."/>
            <person name="Deng H."/>
            <person name="Wang Z.W."/>
            <person name="Zhu S.L."/>
            <person name="Zhao X."/>
            <person name="Deng C."/>
            <person name="Niu S.C."/>
            <person name="Huang J."/>
            <person name="Wang M."/>
            <person name="Liu G.H."/>
            <person name="Yang H.J."/>
            <person name="Xiao X.J."/>
            <person name="Hsiao Y.Y."/>
            <person name="Wu W.L."/>
            <person name="Chen Y.Y."/>
            <person name="Mitsuda N."/>
            <person name="Ohme-Takagi M."/>
            <person name="Luo Y.B."/>
            <person name="Van de Peer Y."/>
            <person name="Liu Z.J."/>
        </authorList>
    </citation>
    <scope>NUCLEOTIDE SEQUENCE [LARGE SCALE GENOMIC DNA]</scope>
    <source>
        <tissue evidence="14">The whole plant</tissue>
    </source>
</reference>
<proteinExistence type="inferred from homology"/>
<keyword evidence="4" id="KW-0812">Transmembrane</keyword>
<dbReference type="InterPro" id="IPR050665">
    <property type="entry name" value="Cytochrome_P450_Monooxygen"/>
</dbReference>
<name>A0A2I0X8F6_9ASPA</name>
<organism evidence="14 15">
    <name type="scientific">Dendrobium catenatum</name>
    <dbReference type="NCBI Taxonomy" id="906689"/>
    <lineage>
        <taxon>Eukaryota</taxon>
        <taxon>Viridiplantae</taxon>
        <taxon>Streptophyta</taxon>
        <taxon>Embryophyta</taxon>
        <taxon>Tracheophyta</taxon>
        <taxon>Spermatophyta</taxon>
        <taxon>Magnoliopsida</taxon>
        <taxon>Liliopsida</taxon>
        <taxon>Asparagales</taxon>
        <taxon>Orchidaceae</taxon>
        <taxon>Epidendroideae</taxon>
        <taxon>Malaxideae</taxon>
        <taxon>Dendrobiinae</taxon>
        <taxon>Dendrobium</taxon>
    </lineage>
</organism>
<dbReference type="FunFam" id="1.10.630.10:FF:000029">
    <property type="entry name" value="Cytochrome P450 734A1"/>
    <property type="match status" value="1"/>
</dbReference>
<evidence type="ECO:0000256" key="13">
    <source>
        <dbReference type="SAM" id="Coils"/>
    </source>
</evidence>
<evidence type="ECO:0000256" key="10">
    <source>
        <dbReference type="ARBA" id="ARBA00023136"/>
    </source>
</evidence>
<gene>
    <name evidence="14" type="primary">CYP734A6</name>
    <name evidence="14" type="ORF">MA16_Dca002707</name>
</gene>
<comment type="cofactor">
    <cofactor evidence="11">
        <name>heme</name>
        <dbReference type="ChEBI" id="CHEBI:30413"/>
    </cofactor>
</comment>
<dbReference type="Proteomes" id="UP000233837">
    <property type="component" value="Unassembled WGS sequence"/>
</dbReference>
<comment type="subcellular location">
    <subcellularLocation>
        <location evidence="1">Membrane</location>
        <topology evidence="1">Single-pass membrane protein</topology>
    </subcellularLocation>
</comment>
<evidence type="ECO:0000256" key="5">
    <source>
        <dbReference type="ARBA" id="ARBA00022723"/>
    </source>
</evidence>
<dbReference type="PROSITE" id="PS00086">
    <property type="entry name" value="CYTOCHROME_P450"/>
    <property type="match status" value="1"/>
</dbReference>
<evidence type="ECO:0000256" key="11">
    <source>
        <dbReference type="PIRSR" id="PIRSR602401-1"/>
    </source>
</evidence>
<dbReference type="GO" id="GO:0016131">
    <property type="term" value="P:brassinosteroid metabolic process"/>
    <property type="evidence" value="ECO:0007669"/>
    <property type="project" value="TreeGrafter"/>
</dbReference>
<dbReference type="InterPro" id="IPR017972">
    <property type="entry name" value="Cyt_P450_CS"/>
</dbReference>